<dbReference type="Gene3D" id="3.30.70.1290">
    <property type="entry name" value="Transposase IS200-like"/>
    <property type="match status" value="1"/>
</dbReference>
<protein>
    <submittedName>
        <fullName evidence="2">IS200/IS605 family transposase</fullName>
    </submittedName>
</protein>
<proteinExistence type="predicted"/>
<name>A0ABY3CL81_9FLAO</name>
<evidence type="ECO:0000313" key="3">
    <source>
        <dbReference type="Proteomes" id="UP000318528"/>
    </source>
</evidence>
<dbReference type="EMBL" id="VJZN01000011">
    <property type="protein sequence ID" value="TRX06509.1"/>
    <property type="molecule type" value="Genomic_DNA"/>
</dbReference>
<evidence type="ECO:0000313" key="2">
    <source>
        <dbReference type="EMBL" id="TRX06509.1"/>
    </source>
</evidence>
<dbReference type="RefSeq" id="WP_143387042.1">
    <property type="nucleotide sequence ID" value="NZ_VJZM01000010.1"/>
</dbReference>
<organism evidence="2 3">
    <name type="scientific">Flavobacterium gawalongense</name>
    <dbReference type="NCBI Taxonomy" id="2594432"/>
    <lineage>
        <taxon>Bacteria</taxon>
        <taxon>Pseudomonadati</taxon>
        <taxon>Bacteroidota</taxon>
        <taxon>Flavobacteriia</taxon>
        <taxon>Flavobacteriales</taxon>
        <taxon>Flavobacteriaceae</taxon>
        <taxon>Flavobacterium</taxon>
    </lineage>
</organism>
<dbReference type="SUPFAM" id="SSF143422">
    <property type="entry name" value="Transposase IS200-like"/>
    <property type="match status" value="1"/>
</dbReference>
<dbReference type="Proteomes" id="UP000318528">
    <property type="component" value="Unassembled WGS sequence"/>
</dbReference>
<gene>
    <name evidence="2" type="primary">tnpA</name>
    <name evidence="2" type="ORF">FNW12_07900</name>
</gene>
<dbReference type="NCBIfam" id="NF033573">
    <property type="entry name" value="transpos_IS200"/>
    <property type="match status" value="1"/>
</dbReference>
<dbReference type="PANTHER" id="PTHR33360:SF2">
    <property type="entry name" value="TRANSPOSASE FOR INSERTION SEQUENCE ELEMENT IS200"/>
    <property type="match status" value="1"/>
</dbReference>
<evidence type="ECO:0000259" key="1">
    <source>
        <dbReference type="SMART" id="SM01321"/>
    </source>
</evidence>
<dbReference type="PANTHER" id="PTHR33360">
    <property type="entry name" value="TRANSPOSASE FOR INSERTION SEQUENCE ELEMENT IS200"/>
    <property type="match status" value="1"/>
</dbReference>
<dbReference type="Pfam" id="PF01797">
    <property type="entry name" value="Y1_Tnp"/>
    <property type="match status" value="1"/>
</dbReference>
<feature type="domain" description="Transposase IS200-like" evidence="1">
    <location>
        <begin position="5"/>
        <end position="119"/>
    </location>
</feature>
<dbReference type="InterPro" id="IPR036515">
    <property type="entry name" value="Transposase_17_sf"/>
</dbReference>
<sequence length="155" mass="18525">MSGTFSQIYIQIVFAVKGRQSLINNSWEEELYKYITGIVQNKRQKMLAINGMPDYIHIFIGMKPSCCLSDLVREVKKSSNEFINDKKFCSRTFSWQEGYEAFSYSHSALDNVIAYIMNQKQHHHVKTFKEEYLKMLKKFEIEFKDEYLFEWIEDE</sequence>
<comment type="caution">
    <text evidence="2">The sequence shown here is derived from an EMBL/GenBank/DDBJ whole genome shotgun (WGS) entry which is preliminary data.</text>
</comment>
<keyword evidence="3" id="KW-1185">Reference proteome</keyword>
<dbReference type="SMART" id="SM01321">
    <property type="entry name" value="Y1_Tnp"/>
    <property type="match status" value="1"/>
</dbReference>
<accession>A0ABY3CL81</accession>
<reference evidence="2 3" key="1">
    <citation type="submission" date="2019-07" db="EMBL/GenBank/DDBJ databases">
        <title>Novel species of Flavobacterium.</title>
        <authorList>
            <person name="Liu Q."/>
            <person name="Xin Y.-H."/>
        </authorList>
    </citation>
    <scope>NUCLEOTIDE SEQUENCE [LARGE SCALE GENOMIC DNA]</scope>
    <source>
        <strain evidence="2 3">GSP39</strain>
    </source>
</reference>
<dbReference type="InterPro" id="IPR002686">
    <property type="entry name" value="Transposase_17"/>
</dbReference>